<evidence type="ECO:0000313" key="3">
    <source>
        <dbReference type="Proteomes" id="UP000001740"/>
    </source>
</evidence>
<protein>
    <submittedName>
        <fullName evidence="2">Uncharacterized protein</fullName>
    </submittedName>
</protein>
<feature type="compositionally biased region" description="Basic residues" evidence="1">
    <location>
        <begin position="1"/>
        <end position="19"/>
    </location>
</feature>
<dbReference type="AlphaFoldDB" id="A0A0K0GR27"/>
<dbReference type="Proteomes" id="UP000001740">
    <property type="component" value="Chromosome"/>
</dbReference>
<name>A0A0K0GR27_XANOP</name>
<feature type="region of interest" description="Disordered" evidence="1">
    <location>
        <begin position="1"/>
        <end position="37"/>
    </location>
</feature>
<evidence type="ECO:0000256" key="1">
    <source>
        <dbReference type="SAM" id="MobiDB-lite"/>
    </source>
</evidence>
<dbReference type="KEGG" id="xop:PXO_02895"/>
<accession>A0A0K0GR27</accession>
<evidence type="ECO:0000313" key="2">
    <source>
        <dbReference type="EMBL" id="ACD61320.1"/>
    </source>
</evidence>
<dbReference type="EMBL" id="CP000967">
    <property type="protein sequence ID" value="ACD61320.1"/>
    <property type="molecule type" value="Genomic_DNA"/>
</dbReference>
<sequence length="37" mass="4440">MKTPKRQHAWRRRRVKTVRKSGSSRLDLRSRIRPPAA</sequence>
<gene>
    <name evidence="2" type="ordered locus">PXO_02895</name>
</gene>
<proteinExistence type="predicted"/>
<dbReference type="HOGENOM" id="CLU_3350512_0_0_6"/>
<organism evidence="2 3">
    <name type="scientific">Xanthomonas oryzae pv. oryzae (strain PXO99A)</name>
    <dbReference type="NCBI Taxonomy" id="360094"/>
    <lineage>
        <taxon>Bacteria</taxon>
        <taxon>Pseudomonadati</taxon>
        <taxon>Pseudomonadota</taxon>
        <taxon>Gammaproteobacteria</taxon>
        <taxon>Lysobacterales</taxon>
        <taxon>Lysobacteraceae</taxon>
        <taxon>Xanthomonas</taxon>
    </lineage>
</organism>
<reference evidence="2 3" key="1">
    <citation type="journal article" date="2008" name="BMC Genomics">
        <title>Genome sequence and rapid evolution of the rice pathogen Xanthomonas oryzae pv. oryzae PXO99A.</title>
        <authorList>
            <person name="Salzberg S.L."/>
            <person name="Sommer D.D."/>
            <person name="Schatz M.C."/>
            <person name="Phillippy A.M."/>
            <person name="Rabinowicz P.D."/>
            <person name="Tsuge S."/>
            <person name="Furutani A."/>
            <person name="Ochiai H."/>
            <person name="Delcher A.L."/>
            <person name="Kelley D."/>
            <person name="Madupu R."/>
            <person name="Puiu D."/>
            <person name="Radune D."/>
            <person name="Shumway M."/>
            <person name="Trapnell C."/>
            <person name="Aparna G."/>
            <person name="Jha G."/>
            <person name="Pandey A."/>
            <person name="Patil P.B."/>
            <person name="Ishihara H."/>
            <person name="Meyer D.F."/>
            <person name="Szurek B."/>
            <person name="Verdier V."/>
            <person name="Koebnik R."/>
            <person name="Dow J.M."/>
            <person name="Ryan R.P."/>
            <person name="Hirata H."/>
            <person name="Tsuyumu S."/>
            <person name="Won Lee S."/>
            <person name="Seo Y.S."/>
            <person name="Sriariyanum M."/>
            <person name="Ronald P.C."/>
            <person name="Sonti R.V."/>
            <person name="Van Sluys M.A."/>
            <person name="Leach J.E."/>
            <person name="White F.F."/>
            <person name="Bogdanove A.J."/>
        </authorList>
    </citation>
    <scope>NUCLEOTIDE SEQUENCE [LARGE SCALE GENOMIC DNA]</scope>
    <source>
        <strain evidence="2 3">PXO99A</strain>
    </source>
</reference>